<proteinExistence type="predicted"/>
<protein>
    <submittedName>
        <fullName evidence="1">Uncharacterized protein</fullName>
    </submittedName>
</protein>
<gene>
    <name evidence="1" type="ORF">ACFOWE_31295</name>
</gene>
<organism evidence="1 2">
    <name type="scientific">Planomonospora corallina</name>
    <dbReference type="NCBI Taxonomy" id="1806052"/>
    <lineage>
        <taxon>Bacteria</taxon>
        <taxon>Bacillati</taxon>
        <taxon>Actinomycetota</taxon>
        <taxon>Actinomycetes</taxon>
        <taxon>Streptosporangiales</taxon>
        <taxon>Streptosporangiaceae</taxon>
        <taxon>Planomonospora</taxon>
    </lineage>
</organism>
<dbReference type="EMBL" id="JBHSBM010000060">
    <property type="protein sequence ID" value="MFC4062799.1"/>
    <property type="molecule type" value="Genomic_DNA"/>
</dbReference>
<comment type="caution">
    <text evidence="1">The sequence shown here is derived from an EMBL/GenBank/DDBJ whole genome shotgun (WGS) entry which is preliminary data.</text>
</comment>
<reference evidence="2" key="1">
    <citation type="journal article" date="2019" name="Int. J. Syst. Evol. Microbiol.">
        <title>The Global Catalogue of Microorganisms (GCM) 10K type strain sequencing project: providing services to taxonomists for standard genome sequencing and annotation.</title>
        <authorList>
            <consortium name="The Broad Institute Genomics Platform"/>
            <consortium name="The Broad Institute Genome Sequencing Center for Infectious Disease"/>
            <person name="Wu L."/>
            <person name="Ma J."/>
        </authorList>
    </citation>
    <scope>NUCLEOTIDE SEQUENCE [LARGE SCALE GENOMIC DNA]</scope>
    <source>
        <strain evidence="2">TBRC 4489</strain>
    </source>
</reference>
<dbReference type="RefSeq" id="WP_377294239.1">
    <property type="nucleotide sequence ID" value="NZ_JBHSBM010000060.1"/>
</dbReference>
<evidence type="ECO:0000313" key="2">
    <source>
        <dbReference type="Proteomes" id="UP001595850"/>
    </source>
</evidence>
<dbReference type="Proteomes" id="UP001595850">
    <property type="component" value="Unassembled WGS sequence"/>
</dbReference>
<sequence length="40" mass="4458">MSDWLTIAALAGAVAWDFVRARPALRARVVARLTFRDWGA</sequence>
<evidence type="ECO:0000313" key="1">
    <source>
        <dbReference type="EMBL" id="MFC4062799.1"/>
    </source>
</evidence>
<name>A0ABV8III3_9ACTN</name>
<keyword evidence="2" id="KW-1185">Reference proteome</keyword>
<accession>A0ABV8III3</accession>